<feature type="coiled-coil region" evidence="4">
    <location>
        <begin position="627"/>
        <end position="682"/>
    </location>
</feature>
<dbReference type="EMBL" id="UESZ01000001">
    <property type="protein sequence ID" value="SSA33875.1"/>
    <property type="molecule type" value="Genomic_DNA"/>
</dbReference>
<comment type="subunit">
    <text evidence="2">Heterodimer of SbcC and SbcD.</text>
</comment>
<dbReference type="GO" id="GO:0016887">
    <property type="term" value="F:ATP hydrolysis activity"/>
    <property type="evidence" value="ECO:0007669"/>
    <property type="project" value="InterPro"/>
</dbReference>
<gene>
    <name evidence="6" type="ORF">SAMN04489750_1172</name>
</gene>
<evidence type="ECO:0000256" key="1">
    <source>
        <dbReference type="ARBA" id="ARBA00006930"/>
    </source>
</evidence>
<keyword evidence="4" id="KW-0175">Coiled coil</keyword>
<dbReference type="GO" id="GO:0006302">
    <property type="term" value="P:double-strand break repair"/>
    <property type="evidence" value="ECO:0007669"/>
    <property type="project" value="InterPro"/>
</dbReference>
<keyword evidence="6" id="KW-0540">Nuclease</keyword>
<dbReference type="SUPFAM" id="SSF52540">
    <property type="entry name" value="P-loop containing nucleoside triphosphate hydrolases"/>
    <property type="match status" value="1"/>
</dbReference>
<proteinExistence type="inferred from homology"/>
<dbReference type="InterPro" id="IPR027417">
    <property type="entry name" value="P-loop_NTPase"/>
</dbReference>
<keyword evidence="7" id="KW-1185">Reference proteome</keyword>
<evidence type="ECO:0000259" key="5">
    <source>
        <dbReference type="Pfam" id="PF13476"/>
    </source>
</evidence>
<dbReference type="Pfam" id="PF13558">
    <property type="entry name" value="SbcC_Walker_B"/>
    <property type="match status" value="1"/>
</dbReference>
<dbReference type="InterPro" id="IPR038729">
    <property type="entry name" value="Rad50/SbcC_AAA"/>
</dbReference>
<feature type="coiled-coil region" evidence="4">
    <location>
        <begin position="789"/>
        <end position="816"/>
    </location>
</feature>
<dbReference type="OrthoDB" id="9795626at2"/>
<sequence>MRIHQLTVSAFGPFAETQDIDFDAVGSAGLFLIHGRTGAGKSSLLDAMCFALFGSIPRQRVSNAAVKVASDHAPGEQPTVSMEFSVAGRRLRITRTASYEVVGRKGQSTTRRSTVRLEELRAGHWQEQAVKEQETGEFIKRTLGLDLQQFVQLILLPQGEFAAFLRAKPDDRGVLLERLFAIDRFRGVESWLTERRSMARARRDEASVAVVRCRDRIEEVLVSSGRAESLPETDLPSAVTTLLVQLEDAATEAMTRAQTAADAAVVARRSLVEAQQRAARRAEAAAAIAERDALLGAAGLQTDRRSRLAAARRAQQVDPLAEAHRARVTRHAASQVAVETAVAALPTALQGKGTDDWWPRLTAALAAGGATLAGLPPLTASLQRTAERRNQLRDKGAATAAVVEELQHRQAAVVATRATLHTTTASAPAVTALSHSVNAAVAALGKLSDVAGTIAAARTACESALRTAAATEAASSRARTELDRLRAARLAGIAAELGADLEDGDACPVCGSTTHPSPATPTADAVTADDVAEASSVADGALAAAAAADQALAAARARLTTLEAQWSAAHADLPAWDDVSAWLPADAMSAASSVWSATSPIEPGVLDGLVGAAAVVQQDAAHEVERVSDAERALAELDTAAEQVAAELSAATADLATDQARLTDAEAELAELHSTIEGALQVHADTCPCGSDPAGHAAASTAVDQVVRLLTTATTDQELVEQAAADLATALAAQDFPDLAKYSESRCSAAEVASIEAAISDYDARLQATTAVLELPAVVAACAAPAEDLSELEAAAAHAEERADRERAAATALETTVTRLRTLSADLASVHSAYVAANEKFATIASLADTVNGSGEDNTLRMRLSAYVLAARLESVTTLANERLTAMSDGRFTLEHSDARAKHGARSGLGLVVRDAWTGQTRDTATLSGGESFMASLSLALGLGDAVLAETGGRPLETLLVDEGFGSLDQDTLDRVLQVLDELRAGDRVVGIVSHVPDLRQRIPTQLEVRRCETGSTVRIRDGASAA</sequence>
<dbReference type="Proteomes" id="UP000250028">
    <property type="component" value="Unassembled WGS sequence"/>
</dbReference>
<name>A0A2Y8ZPL2_9MICO</name>
<organism evidence="6 7">
    <name type="scientific">Branchiibius hedensis</name>
    <dbReference type="NCBI Taxonomy" id="672460"/>
    <lineage>
        <taxon>Bacteria</taxon>
        <taxon>Bacillati</taxon>
        <taxon>Actinomycetota</taxon>
        <taxon>Actinomycetes</taxon>
        <taxon>Micrococcales</taxon>
        <taxon>Dermacoccaceae</taxon>
        <taxon>Branchiibius</taxon>
    </lineage>
</organism>
<dbReference type="AlphaFoldDB" id="A0A2Y8ZPL2"/>
<dbReference type="GO" id="GO:0004527">
    <property type="term" value="F:exonuclease activity"/>
    <property type="evidence" value="ECO:0007669"/>
    <property type="project" value="UniProtKB-KW"/>
</dbReference>
<dbReference type="Gene3D" id="3.40.50.300">
    <property type="entry name" value="P-loop containing nucleotide triphosphate hydrolases"/>
    <property type="match status" value="2"/>
</dbReference>
<comment type="similarity">
    <text evidence="1">Belongs to the SMC family. SbcC subfamily.</text>
</comment>
<accession>A0A2Y8ZPL2</accession>
<reference evidence="7" key="1">
    <citation type="submission" date="2016-10" db="EMBL/GenBank/DDBJ databases">
        <authorList>
            <person name="Varghese N."/>
            <person name="Submissions S."/>
        </authorList>
    </citation>
    <scope>NUCLEOTIDE SEQUENCE [LARGE SCALE GENOMIC DNA]</scope>
    <source>
        <strain evidence="7">DSM 22951</strain>
    </source>
</reference>
<evidence type="ECO:0000313" key="6">
    <source>
        <dbReference type="EMBL" id="SSA33875.1"/>
    </source>
</evidence>
<dbReference type="RefSeq" id="WP_109684511.1">
    <property type="nucleotide sequence ID" value="NZ_QGDN01000001.1"/>
</dbReference>
<protein>
    <recommendedName>
        <fullName evidence="3">Nuclease SbcCD subunit C</fullName>
    </recommendedName>
</protein>
<evidence type="ECO:0000256" key="2">
    <source>
        <dbReference type="ARBA" id="ARBA00011322"/>
    </source>
</evidence>
<keyword evidence="6" id="KW-0269">Exonuclease</keyword>
<dbReference type="PANTHER" id="PTHR32114">
    <property type="entry name" value="ABC TRANSPORTER ABCH.3"/>
    <property type="match status" value="1"/>
</dbReference>
<evidence type="ECO:0000256" key="3">
    <source>
        <dbReference type="ARBA" id="ARBA00013368"/>
    </source>
</evidence>
<dbReference type="Pfam" id="PF13476">
    <property type="entry name" value="AAA_23"/>
    <property type="match status" value="1"/>
</dbReference>
<keyword evidence="6" id="KW-0378">Hydrolase</keyword>
<dbReference type="PANTHER" id="PTHR32114:SF2">
    <property type="entry name" value="ABC TRANSPORTER ABCH.3"/>
    <property type="match status" value="1"/>
</dbReference>
<feature type="domain" description="Rad50/SbcC-type AAA" evidence="5">
    <location>
        <begin position="5"/>
        <end position="178"/>
    </location>
</feature>
<evidence type="ECO:0000313" key="7">
    <source>
        <dbReference type="Proteomes" id="UP000250028"/>
    </source>
</evidence>
<evidence type="ECO:0000256" key="4">
    <source>
        <dbReference type="SAM" id="Coils"/>
    </source>
</evidence>